<dbReference type="EMBL" id="LR031569">
    <property type="protein sequence ID" value="VDC66466.1"/>
    <property type="molecule type" value="Genomic_DNA"/>
</dbReference>
<protein>
    <submittedName>
        <fullName evidence="1">Uncharacterized protein</fullName>
    </submittedName>
</protein>
<proteinExistence type="predicted"/>
<name>A0A3P5YFR6_BRACM</name>
<reference evidence="1" key="1">
    <citation type="submission" date="2018-11" db="EMBL/GenBank/DDBJ databases">
        <authorList>
            <consortium name="Genoscope - CEA"/>
            <person name="William W."/>
        </authorList>
    </citation>
    <scope>NUCLEOTIDE SEQUENCE</scope>
</reference>
<gene>
    <name evidence="1" type="ORF">BRAA06T25006Z</name>
</gene>
<sequence length="53" mass="6045">MLLEHSGFSAINWVIQRPSTCEVCMNTSSSIYLMKEGKKIILLVREDACWPNT</sequence>
<organism evidence="1">
    <name type="scientific">Brassica campestris</name>
    <name type="common">Field mustard</name>
    <dbReference type="NCBI Taxonomy" id="3711"/>
    <lineage>
        <taxon>Eukaryota</taxon>
        <taxon>Viridiplantae</taxon>
        <taxon>Streptophyta</taxon>
        <taxon>Embryophyta</taxon>
        <taxon>Tracheophyta</taxon>
        <taxon>Spermatophyta</taxon>
        <taxon>Magnoliopsida</taxon>
        <taxon>eudicotyledons</taxon>
        <taxon>Gunneridae</taxon>
        <taxon>Pentapetalae</taxon>
        <taxon>rosids</taxon>
        <taxon>malvids</taxon>
        <taxon>Brassicales</taxon>
        <taxon>Brassicaceae</taxon>
        <taxon>Brassiceae</taxon>
        <taxon>Brassica</taxon>
    </lineage>
</organism>
<evidence type="ECO:0000313" key="1">
    <source>
        <dbReference type="EMBL" id="VDC66466.1"/>
    </source>
</evidence>
<accession>A0A3P5YFR6</accession>
<dbReference type="AlphaFoldDB" id="A0A3P5YFR6"/>